<feature type="region of interest" description="Disordered" evidence="1">
    <location>
        <begin position="30"/>
        <end position="49"/>
    </location>
</feature>
<reference evidence="3" key="1">
    <citation type="submission" date="2024-06" db="EMBL/GenBank/DDBJ databases">
        <title>Draft genome sequence of Microbacterium sp. strain A8/3-1, isolated from Oxytropis tragacanthoides Fisch. ex DC. Root nodules in the Altai region of Russia.</title>
        <authorList>
            <person name="Sazanova A."/>
            <person name="Guro P."/>
            <person name="Kuznetsova I."/>
            <person name="Belimov A."/>
            <person name="Safronova V."/>
        </authorList>
    </citation>
    <scope>NUCLEOTIDE SEQUENCE</scope>
    <source>
        <strain evidence="3">A8/3-1</strain>
    </source>
</reference>
<evidence type="ECO:0000256" key="2">
    <source>
        <dbReference type="SAM" id="SignalP"/>
    </source>
</evidence>
<evidence type="ECO:0000313" key="3">
    <source>
        <dbReference type="EMBL" id="XBX79987.1"/>
    </source>
</evidence>
<feature type="compositionally biased region" description="Low complexity" evidence="1">
    <location>
        <begin position="36"/>
        <end position="49"/>
    </location>
</feature>
<name>A0AAU7W1I2_9MICO</name>
<keyword evidence="2" id="KW-0732">Signal</keyword>
<dbReference type="EMBL" id="CP158357">
    <property type="protein sequence ID" value="XBX79987.1"/>
    <property type="molecule type" value="Genomic_DNA"/>
</dbReference>
<feature type="signal peptide" evidence="2">
    <location>
        <begin position="1"/>
        <end position="27"/>
    </location>
</feature>
<evidence type="ECO:0008006" key="4">
    <source>
        <dbReference type="Google" id="ProtNLM"/>
    </source>
</evidence>
<dbReference type="PROSITE" id="PS51257">
    <property type="entry name" value="PROKAR_LIPOPROTEIN"/>
    <property type="match status" value="1"/>
</dbReference>
<dbReference type="InterPro" id="IPR038232">
    <property type="entry name" value="PknH-like_Extracell_sf"/>
</dbReference>
<accession>A0AAU7W1I2</accession>
<evidence type="ECO:0000256" key="1">
    <source>
        <dbReference type="SAM" id="MobiDB-lite"/>
    </source>
</evidence>
<sequence>MSRARSLTTTVVGVIAVSSFLMLSACAPDPGPSPAPTGSGTPGSSPYTGPAVFVGDELDLLLLTPDEITELLPGSAEVGASSSVLEQISDGGGPTPVPAICSALFAEQSLTSVGSRNLSWKVPEDSERGTGSLTVLQFADEAHATKRMDQLVDAAGRCGTFDYNGEATFEAVIPDASENARAFAGVLTFPEIEGGRSTFSAVASVGNVIVQIWQPVVGDTAIDGEAVAELLLWRAEDARASLIDELTANPPEDEEDPASDASAPWSEWTVSTGGVGPIRLGDPIDEAVKAAAGAQALEPAFEQGPWRVVNQDGTASLLIQPEQGGTVVTAITVGNDRSLDETAQSGAALPARGDVRVGDAVAEAIAAYPGGTTVTVVSSGDDWYDVATRDGHLFRFHADRDVVDPGSLIVGITVEDATTRRDLVFD</sequence>
<dbReference type="RefSeq" id="WP_350352888.1">
    <property type="nucleotide sequence ID" value="NZ_CP158357.1"/>
</dbReference>
<proteinExistence type="predicted"/>
<feature type="chain" id="PRO_5043403394" description="PknH-like extracellular domain-containing protein" evidence="2">
    <location>
        <begin position="28"/>
        <end position="426"/>
    </location>
</feature>
<organism evidence="3">
    <name type="scientific">Microbacterium sp. A8/3-1</name>
    <dbReference type="NCBI Taxonomy" id="3160749"/>
    <lineage>
        <taxon>Bacteria</taxon>
        <taxon>Bacillati</taxon>
        <taxon>Actinomycetota</taxon>
        <taxon>Actinomycetes</taxon>
        <taxon>Micrococcales</taxon>
        <taxon>Microbacteriaceae</taxon>
        <taxon>Microbacterium</taxon>
    </lineage>
</organism>
<feature type="region of interest" description="Disordered" evidence="1">
    <location>
        <begin position="247"/>
        <end position="268"/>
    </location>
</feature>
<gene>
    <name evidence="3" type="ORF">ABS642_07855</name>
</gene>
<protein>
    <recommendedName>
        <fullName evidence="4">PknH-like extracellular domain-containing protein</fullName>
    </recommendedName>
</protein>
<dbReference type="AlphaFoldDB" id="A0AAU7W1I2"/>
<dbReference type="Gene3D" id="3.40.1000.70">
    <property type="entry name" value="PknH-like extracellular domain"/>
    <property type="match status" value="1"/>
</dbReference>